<dbReference type="NCBIfam" id="TIGR01443">
    <property type="entry name" value="intein_Cterm"/>
    <property type="match status" value="1"/>
</dbReference>
<dbReference type="Proteomes" id="UP001501371">
    <property type="component" value="Unassembled WGS sequence"/>
</dbReference>
<feature type="region of interest" description="Disordered" evidence="1">
    <location>
        <begin position="144"/>
        <end position="168"/>
    </location>
</feature>
<proteinExistence type="predicted"/>
<dbReference type="InterPro" id="IPR006141">
    <property type="entry name" value="Intein_N"/>
</dbReference>
<evidence type="ECO:0000313" key="4">
    <source>
        <dbReference type="Proteomes" id="UP001501371"/>
    </source>
</evidence>
<dbReference type="SUPFAM" id="SSF51294">
    <property type="entry name" value="Hedgehog/intein (Hint) domain"/>
    <property type="match status" value="1"/>
</dbReference>
<dbReference type="PROSITE" id="PS50818">
    <property type="entry name" value="INTEIN_C_TER"/>
    <property type="match status" value="1"/>
</dbReference>
<dbReference type="CDD" id="cd00081">
    <property type="entry name" value="Hint"/>
    <property type="match status" value="1"/>
</dbReference>
<dbReference type="SMART" id="SM00306">
    <property type="entry name" value="HintN"/>
    <property type="match status" value="1"/>
</dbReference>
<dbReference type="NCBIfam" id="TIGR01643">
    <property type="entry name" value="YD_repeat_2x"/>
    <property type="match status" value="2"/>
</dbReference>
<dbReference type="PANTHER" id="PTHR32305">
    <property type="match status" value="1"/>
</dbReference>
<feature type="region of interest" description="Disordered" evidence="1">
    <location>
        <begin position="1909"/>
        <end position="1938"/>
    </location>
</feature>
<evidence type="ECO:0000259" key="2">
    <source>
        <dbReference type="SMART" id="SM00306"/>
    </source>
</evidence>
<dbReference type="InterPro" id="IPR036844">
    <property type="entry name" value="Hint_dom_sf"/>
</dbReference>
<protein>
    <submittedName>
        <fullName evidence="3">RHS repeat-associated core domain-containing protein</fullName>
    </submittedName>
</protein>
<organism evidence="3 4">
    <name type="scientific">Streptomyces hebeiensis</name>
    <dbReference type="NCBI Taxonomy" id="229486"/>
    <lineage>
        <taxon>Bacteria</taxon>
        <taxon>Bacillati</taxon>
        <taxon>Actinomycetota</taxon>
        <taxon>Actinomycetes</taxon>
        <taxon>Kitasatosporales</taxon>
        <taxon>Streptomycetaceae</taxon>
        <taxon>Streptomyces</taxon>
    </lineage>
</organism>
<dbReference type="InterPro" id="IPR006530">
    <property type="entry name" value="YD"/>
</dbReference>
<name>A0ABN1UH80_9ACTN</name>
<feature type="compositionally biased region" description="Low complexity" evidence="1">
    <location>
        <begin position="1045"/>
        <end position="1059"/>
    </location>
</feature>
<dbReference type="InterPro" id="IPR050708">
    <property type="entry name" value="T6SS_VgrG/RHS"/>
</dbReference>
<feature type="compositionally biased region" description="Low complexity" evidence="1">
    <location>
        <begin position="155"/>
        <end position="168"/>
    </location>
</feature>
<dbReference type="EMBL" id="BAAAKV010000001">
    <property type="protein sequence ID" value="GAA1150713.1"/>
    <property type="molecule type" value="Genomic_DNA"/>
</dbReference>
<dbReference type="InterPro" id="IPR030934">
    <property type="entry name" value="Intein_C"/>
</dbReference>
<evidence type="ECO:0000256" key="1">
    <source>
        <dbReference type="SAM" id="MobiDB-lite"/>
    </source>
</evidence>
<feature type="region of interest" description="Disordered" evidence="1">
    <location>
        <begin position="1043"/>
        <end position="1075"/>
    </location>
</feature>
<dbReference type="PROSITE" id="PS50817">
    <property type="entry name" value="INTEIN_N_TER"/>
    <property type="match status" value="1"/>
</dbReference>
<comment type="caution">
    <text evidence="3">The sequence shown here is derived from an EMBL/GenBank/DDBJ whole genome shotgun (WGS) entry which is preliminary data.</text>
</comment>
<feature type="compositionally biased region" description="Basic and acidic residues" evidence="1">
    <location>
        <begin position="42"/>
        <end position="52"/>
    </location>
</feature>
<reference evidence="3 4" key="1">
    <citation type="journal article" date="2019" name="Int. J. Syst. Evol. Microbiol.">
        <title>The Global Catalogue of Microorganisms (GCM) 10K type strain sequencing project: providing services to taxonomists for standard genome sequencing and annotation.</title>
        <authorList>
            <consortium name="The Broad Institute Genomics Platform"/>
            <consortium name="The Broad Institute Genome Sequencing Center for Infectious Disease"/>
            <person name="Wu L."/>
            <person name="Ma J."/>
        </authorList>
    </citation>
    <scope>NUCLEOTIDE SEQUENCE [LARGE SCALE GENOMIC DNA]</scope>
    <source>
        <strain evidence="3 4">JCM 12696</strain>
    </source>
</reference>
<dbReference type="NCBIfam" id="TIGR03696">
    <property type="entry name" value="Rhs_assc_core"/>
    <property type="match status" value="1"/>
</dbReference>
<dbReference type="Gene3D" id="2.180.10.10">
    <property type="entry name" value="RHS repeat-associated core"/>
    <property type="match status" value="2"/>
</dbReference>
<accession>A0ABN1UH80</accession>
<keyword evidence="4" id="KW-1185">Reference proteome</keyword>
<sequence>MVMIGTILQNAAIPAPAVADSNLPGPPASEKPVPGTYGGKSVPRETPQEPKGPKAPPRAEWSGAVTRTVTVTPAENGGAARFTEVKNTPLGIAAAMRSGAAAPSSARGTREQTEPAAVEARVHDRGEAEKAGVKGLLFSLQPKPATAATAEKRSATAPAPDSTPTPTSVALTVDYGDFAGAFGGSYASRMRLVQLPACALTSPAKDACRTATPVAAANDTVKRTLTAKSLSLPAGTPTVLAAAADTDGDKGDYKATSLAPSASWRTNLNTGDFSWSYDMPTPDVPGGLAPTVGLSYSSATIDGRAGGTNNQASWAGDGFDLWPGFIERRYKPCADDGQKNADGNKPGDLCWAYDNAFLTFNGKGGELVPLGGDEFKLKQDDGTKITRLKSADRGNGDNDGEYWRLTVPDGTRYYFGYHRLPGWTEGKEATDSTWTVPVYGNNSGEPCHATDFAGSWCQQAWRWNLDYVVDPHGNAIGYHYTKEANSYGRNLKKDDDTPYTRGGYLDRIDYGVKSDRMYADKPQAQVVFGNAERCLPVSGVTCDPSTIDDKAPYWYDTPWDLNCKAGTACDDGRLSPSFWTRKRLTDVTTQTLKADGTYAQVDSWKLGHTWGMADTDYQLLLDSVQHTGQSATPAVTLPKTTFAYTQLENRLDKTGDGFAPFIKDRLSTVADEMGGQVDVNYSAPTCDWNALPTPQTNTTRCFPQYIGGDSSDDPERQWFNKYVVTSTTTTDRMGGAPDAVTTYQYLGDAAWHFDDDDGLTKEKHRTWSQWRGYGQVRVQTGGQGGASVLKSQQDTYFLRGMDGDRKDTSGGTKAVTISLAEGEGDPITDHSSAAGFSYKTVTFDKPGGKVLAKSVSRPWHHETAKKVRDWGTVTANFTGTSSSKEWTSLDKGAGSAWRTTSTATKQDTVAGRVIQVDDFGDTTTSDDNQCTRTTYATSADDTILTLPSRVETVAKACDATVDRSKDVISDVRTAYDGGAYGTVPAKGDVTATATLKNHDGTKATYLESGATYDGYGRGLTSTDLTADVTVSGDGAPVRTARADGRTTTTAYTPATGLPTQVKTTTPPAKAGDASTALTTTQDLGPRNLVLTETDANGRVTKSSYDALGRTTKVWLADRRSDQTPSREFVYRVEEGKPAAVATKVLNNNGGQVTSWTIYDGFLRERQTQTPGPDGGSVLTDVFYDERGLAAKTFAPYYATGKPTFTLFEPENALSVETQTRTSFDGLGRPTETRQIAGNGDGGTVLATTTTSYGGDRTTVIPPVGGIATTTLTDARGRTTELRQHHERSASAPYDTTSYAYTPRGETEKVTGPAGSTWSYTYDQLGRKIKDVDPDKGTTTSAYDDRGQLTSTTDARGTTLVNLYDNLGRKTALREGTSTGTLRAAWVYDTVSSAKGQLAEATRYVGGEAYTSRVTEYDRLYRPKKTAVVIPAAEEKLQGTYQTGMAIEPSGLLVATSYSSAGSLPGGSILYDYDDATLRLNAVRGDGSVGAINYSLTGKPLQYSMYQSGGGKKTQVTNTYEWGTQRLATSRVDREEQNGVDRFLTYRYDEVGNVLSMSDVSRTGTDNQCFTYDYLARLTEAWTQNTASCSPAPAGGAIGGPAPYWHSYTYDKASNRTTEKQHNTAGDSAKDVKRTYAYPGQGKPQAHSLTSVTTTGASGTTTDAYAYDKAGNTTARPGQQLDWDAEGHLAKVTEGTKTTEYLYDADGNRLIGRTPTETTLYLGHTEIVLTKGADKPKATRYADISGGHTAVLNDDRTTTFTIGDHHGTGQLAVSAVDLSITQRRTLPFGAIRGDAPTSWPGTKGFVGGTDDTKATGLTHLGAREYDPTTGRFISVDPLLQTDIPQTLNGYTYAAQNPHTNTDPSGLGVPECHSGVFSGCQNGVPTKNSTYHPEKEKDPCTGSCLNNSSGNAGGAGGSGGKKKMPTPSPSPGPAPRLMGGGPTPTVIKVFEFAAVLFLPDFQDWQECGSNPGISLECGSVAADLPSPMKLLKVLKLKKAIDKFENASKKIPSRCRKCFLAGTGVLMADGTKKNIEDIKVGDKVLATDPEAGESGSRAVTRLIITEDDKRFNKLSIATGDGIETLTATHEHPFWSPSERRWVEASDLTPGMTLLTDDGTTVIVTANRAFTKHARTYNLTVDDLHTYYVLAGATPVLVHNSNCSPFADGDIWDGSFNVGGQTVETMATVRVAGDTVHLDGLMVFPAGTQGLSRAPIGPDAIRQMKRSVAEQARSQGFSTVVLNYERHIPKPDGSIYKRPGSMTLDVAKILGD</sequence>
<dbReference type="InterPro" id="IPR022385">
    <property type="entry name" value="Rhs_assc_core"/>
</dbReference>
<gene>
    <name evidence="3" type="ORF">GCM10009654_02610</name>
</gene>
<feature type="region of interest" description="Disordered" evidence="1">
    <location>
        <begin position="14"/>
        <end position="64"/>
    </location>
</feature>
<dbReference type="PANTHER" id="PTHR32305:SF17">
    <property type="entry name" value="TRNA NUCLEASE WAPA"/>
    <property type="match status" value="1"/>
</dbReference>
<dbReference type="Pfam" id="PF07591">
    <property type="entry name" value="PT-HINT"/>
    <property type="match status" value="1"/>
</dbReference>
<dbReference type="Gene3D" id="2.170.16.10">
    <property type="entry name" value="Hedgehog/Intein (Hint) domain"/>
    <property type="match status" value="1"/>
</dbReference>
<feature type="region of interest" description="Disordered" evidence="1">
    <location>
        <begin position="1282"/>
        <end position="1311"/>
    </location>
</feature>
<feature type="domain" description="Hint" evidence="2">
    <location>
        <begin position="2013"/>
        <end position="2114"/>
    </location>
</feature>
<dbReference type="InterPro" id="IPR003587">
    <property type="entry name" value="Hint_dom_N"/>
</dbReference>
<evidence type="ECO:0000313" key="3">
    <source>
        <dbReference type="EMBL" id="GAA1150713.1"/>
    </source>
</evidence>